<evidence type="ECO:0000313" key="2">
    <source>
        <dbReference type="EMBL" id="MDO3381059.1"/>
    </source>
</evidence>
<dbReference type="EMBL" id="JAULRT010000032">
    <property type="protein sequence ID" value="MDO3381059.1"/>
    <property type="molecule type" value="Genomic_DNA"/>
</dbReference>
<reference evidence="2" key="1">
    <citation type="submission" date="2023-07" db="EMBL/GenBank/DDBJ databases">
        <title>Gilvimarinus algae sp. nov., isolated from the surface of Kelp.</title>
        <authorList>
            <person name="Sun Y.Y."/>
            <person name="Gong Y."/>
            <person name="Du Z.J."/>
        </authorList>
    </citation>
    <scope>NUCLEOTIDE SEQUENCE</scope>
    <source>
        <strain evidence="2">SDUM040014</strain>
    </source>
</reference>
<accession>A0ABT8TAB2</accession>
<evidence type="ECO:0000256" key="1">
    <source>
        <dbReference type="SAM" id="SignalP"/>
    </source>
</evidence>
<keyword evidence="1" id="KW-0732">Signal</keyword>
<sequence>MLHTRTCVLMLLLIAGCAAIGASQLDARYGSPSPREPGIGGDAADYQTNIRPLLEARCTVCHGCYDAPCQLKLDATEGLLRGASKNKVYDGTRLMGAELTRLFEDAGSTAAWREKDFFPVINERANTAEANLAGSVMAQLLLLKQQHPLPHSPVLPDSFDFATDRDQQCPRAEDFDGYASDYPLWGMPYGLPALSAQEHDTLIQWLESGAQTGAEPGVPSKLLKMLADWETFFNGNDTKSQLINRYLYEHLFLAGLYFDAAPDTVFRLVRSRTPPGQPIERIASRRPFDDPKVERVYYRLWQDPSTRLAKTHMPYRLHPERMANWRRWFYAPKYEITALPGYTPEVAANPFASFADLPVDARYRFLLDEAEFTIMNFIKGPVCRGQVALNVIQDHFWVFFLSPDTVDPANDGEFLSSNSEHLRLPAEAGNTLRPLSRWLEYAHLQERFLEAKARYIAERMKNETDIGIDVIWDGEGNNDNAALTIVRHNDSASVTRGMIGPAPKTAWVIDYPLLERIHYLLVAGFDVYGNASHQLLSRLYMDFLRIEGEMNFVAFLPKSRQNELIAHWYQGAEDDIEGYLTRYLDRLPPVHLLDYQTDHPKAELLQRLHEHLEPAFADSERIAQLTWPAQLKAALQALQNTQGQGAHLMPEASLLLVPGQGVFSILRTSAHSNLSSMFSEAQRRLPAQDSLVVTAGVIGAYPNTFWLVDEKQLATFAERVSGAQTEADYRALKARYGISRADPNFWEISDHIHSAYHQQQPTKAGLLDYNRLENR</sequence>
<dbReference type="InterPro" id="IPR010706">
    <property type="entry name" value="Fatty_acid_cis-trans_isomerase"/>
</dbReference>
<dbReference type="RefSeq" id="WP_302711183.1">
    <property type="nucleotide sequence ID" value="NZ_JAULRT010000032.1"/>
</dbReference>
<comment type="caution">
    <text evidence="2">The sequence shown here is derived from an EMBL/GenBank/DDBJ whole genome shotgun (WGS) entry which is preliminary data.</text>
</comment>
<dbReference type="Proteomes" id="UP001168380">
    <property type="component" value="Unassembled WGS sequence"/>
</dbReference>
<dbReference type="PROSITE" id="PS51257">
    <property type="entry name" value="PROKAR_LIPOPROTEIN"/>
    <property type="match status" value="1"/>
</dbReference>
<feature type="signal peptide" evidence="1">
    <location>
        <begin position="1"/>
        <end position="21"/>
    </location>
</feature>
<name>A0ABT8TAB2_9GAMM</name>
<evidence type="ECO:0000313" key="3">
    <source>
        <dbReference type="Proteomes" id="UP001168380"/>
    </source>
</evidence>
<protein>
    <submittedName>
        <fullName evidence="2">Fatty acid cis/trans isomerase</fullName>
    </submittedName>
</protein>
<dbReference type="GO" id="GO:0016853">
    <property type="term" value="F:isomerase activity"/>
    <property type="evidence" value="ECO:0007669"/>
    <property type="project" value="UniProtKB-KW"/>
</dbReference>
<keyword evidence="2" id="KW-0413">Isomerase</keyword>
<proteinExistence type="predicted"/>
<keyword evidence="3" id="KW-1185">Reference proteome</keyword>
<organism evidence="2 3">
    <name type="scientific">Gilvimarinus algae</name>
    <dbReference type="NCBI Taxonomy" id="3058037"/>
    <lineage>
        <taxon>Bacteria</taxon>
        <taxon>Pseudomonadati</taxon>
        <taxon>Pseudomonadota</taxon>
        <taxon>Gammaproteobacteria</taxon>
        <taxon>Cellvibrionales</taxon>
        <taxon>Cellvibrionaceae</taxon>
        <taxon>Gilvimarinus</taxon>
    </lineage>
</organism>
<gene>
    <name evidence="2" type="ORF">QWI16_02665</name>
</gene>
<dbReference type="Pfam" id="PF06934">
    <property type="entry name" value="CTI"/>
    <property type="match status" value="1"/>
</dbReference>
<feature type="chain" id="PRO_5046234367" evidence="1">
    <location>
        <begin position="22"/>
        <end position="775"/>
    </location>
</feature>